<name>A0A839GW24_9BACT</name>
<dbReference type="AlphaFoldDB" id="A0A839GW24"/>
<organism evidence="1 2">
    <name type="scientific">Rufibacter quisquiliarum</name>
    <dbReference type="NCBI Taxonomy" id="1549639"/>
    <lineage>
        <taxon>Bacteria</taxon>
        <taxon>Pseudomonadati</taxon>
        <taxon>Bacteroidota</taxon>
        <taxon>Cytophagia</taxon>
        <taxon>Cytophagales</taxon>
        <taxon>Hymenobacteraceae</taxon>
        <taxon>Rufibacter</taxon>
    </lineage>
</organism>
<reference evidence="1 2" key="1">
    <citation type="submission" date="2020-08" db="EMBL/GenBank/DDBJ databases">
        <title>Genomic Encyclopedia of Type Strains, Phase IV (KMG-IV): sequencing the most valuable type-strain genomes for metagenomic binning, comparative biology and taxonomic classification.</title>
        <authorList>
            <person name="Goeker M."/>
        </authorList>
    </citation>
    <scope>NUCLEOTIDE SEQUENCE [LARGE SCALE GENOMIC DNA]</scope>
    <source>
        <strain evidence="1 2">DSM 29854</strain>
    </source>
</reference>
<comment type="caution">
    <text evidence="1">The sequence shown here is derived from an EMBL/GenBank/DDBJ whole genome shotgun (WGS) entry which is preliminary data.</text>
</comment>
<sequence>MLPEVLASLKTIPQGAATTVWAATSPLLNSLEVCTVKMETFPNWLLTPLFLRV</sequence>
<evidence type="ECO:0000313" key="1">
    <source>
        <dbReference type="EMBL" id="MBA9079665.1"/>
    </source>
</evidence>
<protein>
    <submittedName>
        <fullName evidence="1">Uncharacterized protein</fullName>
    </submittedName>
</protein>
<gene>
    <name evidence="1" type="ORF">FHS90_004405</name>
</gene>
<dbReference type="RefSeq" id="WP_220483121.1">
    <property type="nucleotide sequence ID" value="NZ_JACJIQ010000027.1"/>
</dbReference>
<accession>A0A839GW24</accession>
<dbReference type="Proteomes" id="UP000563094">
    <property type="component" value="Unassembled WGS sequence"/>
</dbReference>
<keyword evidence="2" id="KW-1185">Reference proteome</keyword>
<proteinExistence type="predicted"/>
<evidence type="ECO:0000313" key="2">
    <source>
        <dbReference type="Proteomes" id="UP000563094"/>
    </source>
</evidence>
<dbReference type="EMBL" id="JACJIQ010000027">
    <property type="protein sequence ID" value="MBA9079665.1"/>
    <property type="molecule type" value="Genomic_DNA"/>
</dbReference>